<name>A0A7S1N1A8_9EUGL</name>
<reference evidence="2" key="1">
    <citation type="submission" date="2021-01" db="EMBL/GenBank/DDBJ databases">
        <authorList>
            <person name="Corre E."/>
            <person name="Pelletier E."/>
            <person name="Niang G."/>
            <person name="Scheremetjew M."/>
            <person name="Finn R."/>
            <person name="Kale V."/>
            <person name="Holt S."/>
            <person name="Cochrane G."/>
            <person name="Meng A."/>
            <person name="Brown T."/>
            <person name="Cohen L."/>
        </authorList>
    </citation>
    <scope>NUCLEOTIDE SEQUENCE</scope>
    <source>
        <strain evidence="2">NIES-381</strain>
    </source>
</reference>
<evidence type="ECO:0000313" key="2">
    <source>
        <dbReference type="EMBL" id="CAD8990640.1"/>
    </source>
</evidence>
<accession>A0A7S1N1A8</accession>
<organism evidence="2">
    <name type="scientific">Eutreptiella gymnastica</name>
    <dbReference type="NCBI Taxonomy" id="73025"/>
    <lineage>
        <taxon>Eukaryota</taxon>
        <taxon>Discoba</taxon>
        <taxon>Euglenozoa</taxon>
        <taxon>Euglenida</taxon>
        <taxon>Spirocuta</taxon>
        <taxon>Euglenophyceae</taxon>
        <taxon>Eutreptiales</taxon>
        <taxon>Eutreptiaceae</taxon>
        <taxon>Eutreptiella</taxon>
    </lineage>
</organism>
<feature type="compositionally biased region" description="Polar residues" evidence="1">
    <location>
        <begin position="95"/>
        <end position="105"/>
    </location>
</feature>
<evidence type="ECO:0000256" key="1">
    <source>
        <dbReference type="SAM" id="MobiDB-lite"/>
    </source>
</evidence>
<protein>
    <submittedName>
        <fullName evidence="2">Uncharacterized protein</fullName>
    </submittedName>
</protein>
<feature type="region of interest" description="Disordered" evidence="1">
    <location>
        <begin position="72"/>
        <end position="105"/>
    </location>
</feature>
<proteinExistence type="predicted"/>
<dbReference type="AlphaFoldDB" id="A0A7S1N1A8"/>
<sequence length="105" mass="10909">MDTCSSKWCLIPSKGQGVTCAPLSTEGGFSYAQSTGLWPQSQNCTANGPSSNGCYDTRSVVSSFAHIEAASSSSADLETVGEVTNKMSPPPLSPFSKNSPSRSPQ</sequence>
<dbReference type="EMBL" id="HBGA01004995">
    <property type="protein sequence ID" value="CAD8990640.1"/>
    <property type="molecule type" value="Transcribed_RNA"/>
</dbReference>
<gene>
    <name evidence="2" type="ORF">EGYM00392_LOCUS1682</name>
</gene>